<evidence type="ECO:0000313" key="2">
    <source>
        <dbReference type="Proteomes" id="UP000807342"/>
    </source>
</evidence>
<comment type="caution">
    <text evidence="1">The sequence shown here is derived from an EMBL/GenBank/DDBJ whole genome shotgun (WGS) entry which is preliminary data.</text>
</comment>
<keyword evidence="2" id="KW-1185">Reference proteome</keyword>
<reference evidence="1" key="1">
    <citation type="submission" date="2020-11" db="EMBL/GenBank/DDBJ databases">
        <authorList>
            <consortium name="DOE Joint Genome Institute"/>
            <person name="Ahrendt S."/>
            <person name="Riley R."/>
            <person name="Andreopoulos W."/>
            <person name="Labutti K."/>
            <person name="Pangilinan J."/>
            <person name="Ruiz-Duenas F.J."/>
            <person name="Barrasa J.M."/>
            <person name="Sanchez-Garcia M."/>
            <person name="Camarero S."/>
            <person name="Miyauchi S."/>
            <person name="Serrano A."/>
            <person name="Linde D."/>
            <person name="Babiker R."/>
            <person name="Drula E."/>
            <person name="Ayuso-Fernandez I."/>
            <person name="Pacheco R."/>
            <person name="Padilla G."/>
            <person name="Ferreira P."/>
            <person name="Barriuso J."/>
            <person name="Kellner H."/>
            <person name="Castanera R."/>
            <person name="Alfaro M."/>
            <person name="Ramirez L."/>
            <person name="Pisabarro A.G."/>
            <person name="Kuo A."/>
            <person name="Tritt A."/>
            <person name="Lipzen A."/>
            <person name="He G."/>
            <person name="Yan M."/>
            <person name="Ng V."/>
            <person name="Cullen D."/>
            <person name="Martin F."/>
            <person name="Rosso M.-N."/>
            <person name="Henrissat B."/>
            <person name="Hibbett D."/>
            <person name="Martinez A.T."/>
            <person name="Grigoriev I.V."/>
        </authorList>
    </citation>
    <scope>NUCLEOTIDE SEQUENCE</scope>
    <source>
        <strain evidence="1">MF-IS2</strain>
    </source>
</reference>
<proteinExistence type="predicted"/>
<sequence length="160" mass="17566">MFSSHLSVMPSLVSDLIIDTDSESEDEVLPKTPTTPVTLQPFITQSHKSTHILSPNQRPIAGSKRVYRFRETQGLHVGQAHREVLQSITASPALGHISFEELRTECYMQSKLATGSPPKPVDPTKTPWAVIPPAFNAFPVISELQNLSAGDYPTDVVMSD</sequence>
<dbReference type="AlphaFoldDB" id="A0A9P5X7H4"/>
<accession>A0A9P5X7H4</accession>
<evidence type="ECO:0000313" key="1">
    <source>
        <dbReference type="EMBL" id="KAF9445485.1"/>
    </source>
</evidence>
<protein>
    <submittedName>
        <fullName evidence="1">Uncharacterized protein</fullName>
    </submittedName>
</protein>
<gene>
    <name evidence="1" type="ORF">P691DRAFT_265262</name>
</gene>
<dbReference type="EMBL" id="MU151298">
    <property type="protein sequence ID" value="KAF9445485.1"/>
    <property type="molecule type" value="Genomic_DNA"/>
</dbReference>
<dbReference type="Proteomes" id="UP000807342">
    <property type="component" value="Unassembled WGS sequence"/>
</dbReference>
<organism evidence="1 2">
    <name type="scientific">Macrolepiota fuliginosa MF-IS2</name>
    <dbReference type="NCBI Taxonomy" id="1400762"/>
    <lineage>
        <taxon>Eukaryota</taxon>
        <taxon>Fungi</taxon>
        <taxon>Dikarya</taxon>
        <taxon>Basidiomycota</taxon>
        <taxon>Agaricomycotina</taxon>
        <taxon>Agaricomycetes</taxon>
        <taxon>Agaricomycetidae</taxon>
        <taxon>Agaricales</taxon>
        <taxon>Agaricineae</taxon>
        <taxon>Agaricaceae</taxon>
        <taxon>Macrolepiota</taxon>
    </lineage>
</organism>
<name>A0A9P5X7H4_9AGAR</name>
<dbReference type="OrthoDB" id="2604709at2759"/>